<keyword evidence="1" id="KW-0812">Transmembrane</keyword>
<gene>
    <name evidence="2" type="ORF">CI238_00802</name>
</gene>
<keyword evidence="1" id="KW-1133">Transmembrane helix</keyword>
<evidence type="ECO:0000313" key="3">
    <source>
        <dbReference type="Proteomes" id="UP000076584"/>
    </source>
</evidence>
<feature type="transmembrane region" description="Helical" evidence="1">
    <location>
        <begin position="222"/>
        <end position="247"/>
    </location>
</feature>
<comment type="caution">
    <text evidence="2">The sequence shown here is derived from an EMBL/GenBank/DDBJ whole genome shotgun (WGS) entry which is preliminary data.</text>
</comment>
<sequence length="315" mass="33897">MANSPSVTTASGRPTVYYPLPTPWLQSRACASQTYRQLDAGTILAWDPYYGMNIDDNAAACFPPQMTSWWFQTEDQSTSVALGPTFACPELYTAAQTLLEAGGVQHVYCCPSEYTFHVAQPTKPVFPSQCLSTATPGQTLSYESLTVLSNSLTHKAASTVVSSDTLTLWAVPVNGYNFPVSSTSVSSPGFTITPATQTITQPASTNTEVTRGAGHETSGTPLGLTVGVSIGVVLGMLVLCAGIFIIWRQKRKSKGFRSSGELEATSIQHFQSASLEGRKFELPGHPVDGRKYELYGDNIQTQPTVYELPSSREKG</sequence>
<dbReference type="AlphaFoldDB" id="A0A161VHT4"/>
<protein>
    <recommendedName>
        <fullName evidence="4">Lpxtg-domain-containing protein</fullName>
    </recommendedName>
</protein>
<dbReference type="STRING" id="1573173.A0A161VHT4"/>
<reference evidence="2 3" key="1">
    <citation type="submission" date="2015-06" db="EMBL/GenBank/DDBJ databases">
        <title>Survival trade-offs in plant roots during colonization by closely related pathogenic and mutualistic fungi.</title>
        <authorList>
            <person name="Hacquard S."/>
            <person name="Kracher B."/>
            <person name="Hiruma K."/>
            <person name="Weinman A."/>
            <person name="Muench P."/>
            <person name="Garrido Oter R."/>
            <person name="Ver Loren van Themaat E."/>
            <person name="Dallerey J.-F."/>
            <person name="Damm U."/>
            <person name="Henrissat B."/>
            <person name="Lespinet O."/>
            <person name="Thon M."/>
            <person name="Kemen E."/>
            <person name="McHardy A.C."/>
            <person name="Schulze-Lefert P."/>
            <person name="O'Connell R.J."/>
        </authorList>
    </citation>
    <scope>NUCLEOTIDE SEQUENCE [LARGE SCALE GENOMIC DNA]</scope>
    <source>
        <strain evidence="2 3">MAFF 238704</strain>
    </source>
</reference>
<dbReference type="EMBL" id="LFIW01002480">
    <property type="protein sequence ID" value="KZL69585.1"/>
    <property type="molecule type" value="Genomic_DNA"/>
</dbReference>
<keyword evidence="3" id="KW-1185">Reference proteome</keyword>
<name>A0A161VHT4_COLIC</name>
<evidence type="ECO:0008006" key="4">
    <source>
        <dbReference type="Google" id="ProtNLM"/>
    </source>
</evidence>
<evidence type="ECO:0000313" key="2">
    <source>
        <dbReference type="EMBL" id="KZL69585.1"/>
    </source>
</evidence>
<organism evidence="2 3">
    <name type="scientific">Colletotrichum incanum</name>
    <name type="common">Soybean anthracnose fungus</name>
    <dbReference type="NCBI Taxonomy" id="1573173"/>
    <lineage>
        <taxon>Eukaryota</taxon>
        <taxon>Fungi</taxon>
        <taxon>Dikarya</taxon>
        <taxon>Ascomycota</taxon>
        <taxon>Pezizomycotina</taxon>
        <taxon>Sordariomycetes</taxon>
        <taxon>Hypocreomycetidae</taxon>
        <taxon>Glomerellales</taxon>
        <taxon>Glomerellaceae</taxon>
        <taxon>Colletotrichum</taxon>
        <taxon>Colletotrichum spaethianum species complex</taxon>
    </lineage>
</organism>
<proteinExistence type="predicted"/>
<keyword evidence="1" id="KW-0472">Membrane</keyword>
<evidence type="ECO:0000256" key="1">
    <source>
        <dbReference type="SAM" id="Phobius"/>
    </source>
</evidence>
<dbReference type="Proteomes" id="UP000076584">
    <property type="component" value="Unassembled WGS sequence"/>
</dbReference>
<accession>A0A161VHT4</accession>